<dbReference type="AlphaFoldDB" id="A0A238YJT6"/>
<proteinExistence type="predicted"/>
<evidence type="ECO:0000313" key="3">
    <source>
        <dbReference type="EMBL" id="SNR70893.1"/>
    </source>
</evidence>
<dbReference type="Pfam" id="PF20057">
    <property type="entry name" value="DUF6456"/>
    <property type="match status" value="1"/>
</dbReference>
<dbReference type="RefSeq" id="WP_089272529.1">
    <property type="nucleotide sequence ID" value="NZ_FZNN01000017.1"/>
</dbReference>
<sequence>MIRTPRDLIEDALPGWVPEAARNYLVHIETGLPIRALARQAGCHASTVLRQVRKLENRRDDPLVDAALRRLGQQLSQTDVGQHQKETAKMNASVSSNPANVDQKTLAREARRILRRLSETGAMLAVAAEMEKAVVVRDTADGGTTRTAVVDSTIAQAMALKDWIACVTPGRIARYRITAAGRAALSMLMAEQESRLRGFAEAQSSFAAGQLSGRAAEDEMERQELDPRGARTRYSVGDSPLAALARRRERDGSPFLGDDLVSAGERLREDFELSQMNARVGQNWDQFLTTGGETSRCGTEVPRGAEAARTRVAAALRELGPGLADVAMRCCCHLEGLETAEKRMGWSARSGKIVLRIALQRLHRHYDATIGAGGGLIG</sequence>
<feature type="compositionally biased region" description="Polar residues" evidence="1">
    <location>
        <begin position="90"/>
        <end position="102"/>
    </location>
</feature>
<dbReference type="InterPro" id="IPR045599">
    <property type="entry name" value="DUF6456"/>
</dbReference>
<dbReference type="EMBL" id="FZNN01000017">
    <property type="protein sequence ID" value="SNR70893.1"/>
    <property type="molecule type" value="Genomic_DNA"/>
</dbReference>
<evidence type="ECO:0000259" key="2">
    <source>
        <dbReference type="Pfam" id="PF20057"/>
    </source>
</evidence>
<protein>
    <recommendedName>
        <fullName evidence="2">DUF6456 domain-containing protein</fullName>
    </recommendedName>
</protein>
<feature type="region of interest" description="Disordered" evidence="1">
    <location>
        <begin position="210"/>
        <end position="231"/>
    </location>
</feature>
<feature type="domain" description="DUF6456" evidence="2">
    <location>
        <begin position="233"/>
        <end position="367"/>
    </location>
</feature>
<name>A0A238YJT6_9RHOB</name>
<gene>
    <name evidence="3" type="ORF">SAMN06265370_11757</name>
</gene>
<keyword evidence="4" id="KW-1185">Reference proteome</keyword>
<feature type="region of interest" description="Disordered" evidence="1">
    <location>
        <begin position="75"/>
        <end position="102"/>
    </location>
</feature>
<evidence type="ECO:0000313" key="4">
    <source>
        <dbReference type="Proteomes" id="UP000198417"/>
    </source>
</evidence>
<evidence type="ECO:0000256" key="1">
    <source>
        <dbReference type="SAM" id="MobiDB-lite"/>
    </source>
</evidence>
<dbReference type="OrthoDB" id="7476630at2"/>
<accession>A0A238YJT6</accession>
<reference evidence="3 4" key="1">
    <citation type="submission" date="2017-06" db="EMBL/GenBank/DDBJ databases">
        <authorList>
            <person name="Kim H.J."/>
            <person name="Triplett B.A."/>
        </authorList>
    </citation>
    <scope>NUCLEOTIDE SEQUENCE [LARGE SCALE GENOMIC DNA]</scope>
    <source>
        <strain evidence="3 4">DSM 29052</strain>
    </source>
</reference>
<organism evidence="3 4">
    <name type="scientific">Puniceibacterium sediminis</name>
    <dbReference type="NCBI Taxonomy" id="1608407"/>
    <lineage>
        <taxon>Bacteria</taxon>
        <taxon>Pseudomonadati</taxon>
        <taxon>Pseudomonadota</taxon>
        <taxon>Alphaproteobacteria</taxon>
        <taxon>Rhodobacterales</taxon>
        <taxon>Paracoccaceae</taxon>
        <taxon>Puniceibacterium</taxon>
    </lineage>
</organism>
<dbReference type="Proteomes" id="UP000198417">
    <property type="component" value="Unassembled WGS sequence"/>
</dbReference>